<dbReference type="GO" id="GO:0003713">
    <property type="term" value="F:transcription coactivator activity"/>
    <property type="evidence" value="ECO:0000318"/>
    <property type="project" value="GO_Central"/>
</dbReference>
<dbReference type="GO" id="GO:0006338">
    <property type="term" value="P:chromatin remodeling"/>
    <property type="evidence" value="ECO:0000318"/>
    <property type="project" value="GO_Central"/>
</dbReference>
<dbReference type="InParanoid" id="F4NZ94"/>
<dbReference type="InterPro" id="IPR036388">
    <property type="entry name" value="WH-like_DNA-bd_sf"/>
</dbReference>
<reference evidence="3 4" key="1">
    <citation type="submission" date="2009-12" db="EMBL/GenBank/DDBJ databases">
        <title>The draft genome of Batrachochytrium dendrobatidis.</title>
        <authorList>
            <consortium name="US DOE Joint Genome Institute (JGI-PGF)"/>
            <person name="Kuo A."/>
            <person name="Salamov A."/>
            <person name="Schmutz J."/>
            <person name="Lucas S."/>
            <person name="Pitluck S."/>
            <person name="Rosenblum E."/>
            <person name="Stajich J."/>
            <person name="Eisen M."/>
            <person name="Grigoriev I.V."/>
        </authorList>
    </citation>
    <scope>NUCLEOTIDE SEQUENCE [LARGE SCALE GENOMIC DNA]</scope>
    <source>
        <strain evidence="4">JAM81 / FGSC 10211</strain>
    </source>
</reference>
<feature type="compositionally biased region" description="Polar residues" evidence="1">
    <location>
        <begin position="76"/>
        <end position="87"/>
    </location>
</feature>
<accession>F4NZ94</accession>
<feature type="region of interest" description="Disordered" evidence="1">
    <location>
        <begin position="536"/>
        <end position="644"/>
    </location>
</feature>
<dbReference type="GO" id="GO:0006357">
    <property type="term" value="P:regulation of transcription by RNA polymerase II"/>
    <property type="evidence" value="ECO:0000318"/>
    <property type="project" value="GO_Central"/>
</dbReference>
<dbReference type="Pfam" id="PF04433">
    <property type="entry name" value="SWIRM"/>
    <property type="match status" value="1"/>
</dbReference>
<dbReference type="GeneID" id="18240511"/>
<dbReference type="Gene3D" id="1.10.10.10">
    <property type="entry name" value="Winged helix-like DNA-binding domain superfamily/Winged helix DNA-binding domain"/>
    <property type="match status" value="1"/>
</dbReference>
<evidence type="ECO:0000313" key="4">
    <source>
        <dbReference type="Proteomes" id="UP000007241"/>
    </source>
</evidence>
<evidence type="ECO:0000256" key="1">
    <source>
        <dbReference type="SAM" id="MobiDB-lite"/>
    </source>
</evidence>
<feature type="domain" description="SWIRM" evidence="2">
    <location>
        <begin position="752"/>
        <end position="818"/>
    </location>
</feature>
<dbReference type="RefSeq" id="XP_006677429.1">
    <property type="nucleotide sequence ID" value="XM_006677366.1"/>
</dbReference>
<feature type="compositionally biased region" description="Low complexity" evidence="1">
    <location>
        <begin position="614"/>
        <end position="634"/>
    </location>
</feature>
<name>F4NZ94_BATDJ</name>
<dbReference type="GO" id="GO:0005634">
    <property type="term" value="C:nucleus"/>
    <property type="evidence" value="ECO:0000318"/>
    <property type="project" value="GO_Central"/>
</dbReference>
<evidence type="ECO:0000259" key="2">
    <source>
        <dbReference type="Pfam" id="PF04433"/>
    </source>
</evidence>
<dbReference type="PANTHER" id="PTHR12374">
    <property type="entry name" value="TRANSCRIPTIONAL ADAPTOR 2 ADA2 -RELATED"/>
    <property type="match status" value="1"/>
</dbReference>
<feature type="compositionally biased region" description="Polar residues" evidence="1">
    <location>
        <begin position="536"/>
        <end position="545"/>
    </location>
</feature>
<dbReference type="PANTHER" id="PTHR12374:SF20">
    <property type="entry name" value="TRANSCRIPTIONAL ADAPTER 2-ALPHA"/>
    <property type="match status" value="1"/>
</dbReference>
<keyword evidence="4" id="KW-1185">Reference proteome</keyword>
<sequence>MFNLHNDPGILSGILQTIMGGKRILDGRDEGPILWINKLGFFHKVMLSATISPGRSNPSPVPSTSSGTERDHCSVITGSKYKQSEPSTMYGKDMPPLPSLGMRPFHDPRHEQEKQRLLPTLMDEQLLSGQSLGSHGEDGLSDKMVAEIHPSIKTDEMVAGTLTPALSTVTTINMESPTLSDMTAVSLSMGSPASSMANMSSAVNHSCPLELASLVCSTAMSSSSSTLPRHGIHPTLAVGQSSIPASLPPLNQLIPICSDSSASFTPTTSTINMSTPTLAHIQLHPLPPCDSMDVDTTDPQSDLAIDVETAGNLDHASNLNHIKLNLVSSITNTVTLQSKPHIKFASSASHSSFDTGFASIAVDSVGVIAPSAEPTASDTASNHCESLVWSTGTNLPQSQSTVLPVHSSSSHPSVLASFESQVVHPSSHQTSVKTAPAFVNTRSPQLQLNTIVPDRESYLSNIDPFSKTVALSRKRKSCPTRAVNKDTLTPNDRLQQGIVKLDVYSMYLNNPRTLLSISIPPDYTPRLAVSLPSSRLASAATTSNYSRSSTQGSSKRSKPSQERVPGAPRTCHGGLGSSTSPLTILPTGAMGTFPIARRASTGGPSSGAKKSHASNGKHSSKENGSSKSKSSGPRGSFGGIIRSESMGAIPSGSTFVFPRSSSFTIPQAITQSGMPTSQGAGASKKPRQNRAGALGSGGGGDPSGIVVDETVLLKKNGRRIDMSIFNDTSKAPPVFWKKGGMLYIPDTTPGFSLLTPEEVAICSTLRILPDQYMHIKEVILTQVERRGPFKKRDAKSWFRIDVNKTAIIYDWFRALGWIPSDEVWERQFAVVKSRGDAIVVTSVPKTNHTSSSNYAASSGTIKYPGAYRPGGMVGAPSTSLSAIRQSQDSTLPFAMRNV</sequence>
<dbReference type="InterPro" id="IPR009057">
    <property type="entry name" value="Homeodomain-like_sf"/>
</dbReference>
<feature type="compositionally biased region" description="Polar residues" evidence="1">
    <location>
        <begin position="52"/>
        <end position="67"/>
    </location>
</feature>
<feature type="compositionally biased region" description="Polar residues" evidence="1">
    <location>
        <begin position="670"/>
        <end position="680"/>
    </location>
</feature>
<feature type="region of interest" description="Disordered" evidence="1">
    <location>
        <begin position="670"/>
        <end position="702"/>
    </location>
</feature>
<organism evidence="3 4">
    <name type="scientific">Batrachochytrium dendrobatidis (strain JAM81 / FGSC 10211)</name>
    <name type="common">Frog chytrid fungus</name>
    <dbReference type="NCBI Taxonomy" id="684364"/>
    <lineage>
        <taxon>Eukaryota</taxon>
        <taxon>Fungi</taxon>
        <taxon>Fungi incertae sedis</taxon>
        <taxon>Chytridiomycota</taxon>
        <taxon>Chytridiomycota incertae sedis</taxon>
        <taxon>Chytridiomycetes</taxon>
        <taxon>Rhizophydiales</taxon>
        <taxon>Rhizophydiales incertae sedis</taxon>
        <taxon>Batrachochytrium</taxon>
    </lineage>
</organism>
<dbReference type="FunFam" id="1.10.10.10:FF:000087">
    <property type="entry name" value="Transcriptional adapter 2"/>
    <property type="match status" value="1"/>
</dbReference>
<dbReference type="SUPFAM" id="SSF46689">
    <property type="entry name" value="Homeodomain-like"/>
    <property type="match status" value="1"/>
</dbReference>
<dbReference type="Proteomes" id="UP000007241">
    <property type="component" value="Unassembled WGS sequence"/>
</dbReference>
<dbReference type="STRING" id="684364.F4NZ94"/>
<dbReference type="HOGENOM" id="CLU_322355_0_0_1"/>
<dbReference type="AlphaFoldDB" id="F4NZ94"/>
<dbReference type="GO" id="GO:0003682">
    <property type="term" value="F:chromatin binding"/>
    <property type="evidence" value="ECO:0000318"/>
    <property type="project" value="GO_Central"/>
</dbReference>
<protein>
    <recommendedName>
        <fullName evidence="2">SWIRM domain-containing protein</fullName>
    </recommendedName>
</protein>
<dbReference type="EMBL" id="GL882881">
    <property type="protein sequence ID" value="EGF82157.1"/>
    <property type="molecule type" value="Genomic_DNA"/>
</dbReference>
<proteinExistence type="predicted"/>
<gene>
    <name evidence="3" type="ORF">BATDEDRAFT_34616</name>
</gene>
<dbReference type="InterPro" id="IPR007526">
    <property type="entry name" value="SWIRM"/>
</dbReference>
<feature type="region of interest" description="Disordered" evidence="1">
    <location>
        <begin position="52"/>
        <end position="98"/>
    </location>
</feature>
<dbReference type="OMA" id="SEAHTYS"/>
<dbReference type="OrthoDB" id="5598695at2759"/>
<dbReference type="GO" id="GO:0070461">
    <property type="term" value="C:SAGA-type complex"/>
    <property type="evidence" value="ECO:0000318"/>
    <property type="project" value="GO_Central"/>
</dbReference>
<evidence type="ECO:0000313" key="3">
    <source>
        <dbReference type="EMBL" id="EGF82157.1"/>
    </source>
</evidence>